<dbReference type="Proteomes" id="UP000184526">
    <property type="component" value="Unassembled WGS sequence"/>
</dbReference>
<feature type="transmembrane region" description="Helical" evidence="9">
    <location>
        <begin position="742"/>
        <end position="765"/>
    </location>
</feature>
<dbReference type="STRING" id="1121306.SAMN02745196_00847"/>
<keyword evidence="5" id="KW-0067">ATP-binding</keyword>
<dbReference type="GO" id="GO:0005524">
    <property type="term" value="F:ATP binding"/>
    <property type="evidence" value="ECO:0007669"/>
    <property type="project" value="UniProtKB-KW"/>
</dbReference>
<dbReference type="InterPro" id="IPR036412">
    <property type="entry name" value="HAD-like_sf"/>
</dbReference>
<protein>
    <submittedName>
        <fullName evidence="11">Ca2+-transporting ATPase</fullName>
    </submittedName>
</protein>
<comment type="subcellular location">
    <subcellularLocation>
        <location evidence="1">Membrane</location>
        <topology evidence="1">Multi-pass membrane protein</topology>
    </subcellularLocation>
</comment>
<dbReference type="FunFam" id="3.40.50.1000:FF:000028">
    <property type="entry name" value="Calcium-transporting P-type ATPase, putative"/>
    <property type="match status" value="1"/>
</dbReference>
<keyword evidence="8 9" id="KW-0472">Membrane</keyword>
<feature type="transmembrane region" description="Helical" evidence="9">
    <location>
        <begin position="672"/>
        <end position="692"/>
    </location>
</feature>
<evidence type="ECO:0000256" key="4">
    <source>
        <dbReference type="ARBA" id="ARBA00022741"/>
    </source>
</evidence>
<dbReference type="Pfam" id="PF13246">
    <property type="entry name" value="Cation_ATPase"/>
    <property type="match status" value="1"/>
</dbReference>
<feature type="domain" description="Cation-transporting P-type ATPase N-terminal" evidence="10">
    <location>
        <begin position="3"/>
        <end position="76"/>
    </location>
</feature>
<proteinExistence type="inferred from homology"/>
<dbReference type="Gene3D" id="1.20.1110.10">
    <property type="entry name" value="Calcium-transporting ATPase, transmembrane domain"/>
    <property type="match status" value="1"/>
</dbReference>
<dbReference type="SUPFAM" id="SSF81653">
    <property type="entry name" value="Calcium ATPase, transduction domain A"/>
    <property type="match status" value="1"/>
</dbReference>
<dbReference type="InterPro" id="IPR023299">
    <property type="entry name" value="ATPase_P-typ_cyto_dom_N"/>
</dbReference>
<dbReference type="InterPro" id="IPR006068">
    <property type="entry name" value="ATPase_P-typ_cation-transptr_C"/>
</dbReference>
<dbReference type="SFLD" id="SFLDG00002">
    <property type="entry name" value="C1.7:_P-type_atpase_like"/>
    <property type="match status" value="1"/>
</dbReference>
<dbReference type="GO" id="GO:0016020">
    <property type="term" value="C:membrane"/>
    <property type="evidence" value="ECO:0007669"/>
    <property type="project" value="UniProtKB-SubCell"/>
</dbReference>
<dbReference type="AlphaFoldDB" id="A0A1M5U5R8"/>
<dbReference type="Pfam" id="PF00689">
    <property type="entry name" value="Cation_ATPase_C"/>
    <property type="match status" value="1"/>
</dbReference>
<evidence type="ECO:0000256" key="1">
    <source>
        <dbReference type="ARBA" id="ARBA00004141"/>
    </source>
</evidence>
<dbReference type="PANTHER" id="PTHR42861">
    <property type="entry name" value="CALCIUM-TRANSPORTING ATPASE"/>
    <property type="match status" value="1"/>
</dbReference>
<keyword evidence="6" id="KW-1278">Translocase</keyword>
<feature type="transmembrane region" description="Helical" evidence="9">
    <location>
        <begin position="241"/>
        <end position="259"/>
    </location>
</feature>
<dbReference type="Gene3D" id="2.70.150.10">
    <property type="entry name" value="Calcium-transporting ATPase, cytoplasmic transduction domain A"/>
    <property type="match status" value="1"/>
</dbReference>
<feature type="transmembrane region" description="Helical" evidence="9">
    <location>
        <begin position="271"/>
        <end position="294"/>
    </location>
</feature>
<dbReference type="Pfam" id="PF00122">
    <property type="entry name" value="E1-E2_ATPase"/>
    <property type="match status" value="1"/>
</dbReference>
<evidence type="ECO:0000256" key="8">
    <source>
        <dbReference type="ARBA" id="ARBA00023136"/>
    </source>
</evidence>
<sequence>MKNAYARSKEELFKDLNVTSSGLTQKEVQERHTKYGLNELTEGKKKSIAQVFLEQFKDMLVIILMIAAIVSMFLDNVESALVIFVVITLNAILGTVQHVKAEQSLNSLKALASPMAKVLRDNKKLEIPSKEVVVGDILFLEAGDFVSADGRIIENFSLGVNESSLTGESESILKTSDVIEKENIPVGDRTNMAFSGSLVTSGRATMLVTNIGMDTELGKVADLLNNTKEKKTPLQVNLDKFGKNLAIIILAICALVFVVNISRGQALIDSFMFAVALAVAAIPEALSSIVTIVLSLGTQKMAKENAIIRKLAAVEGLGSVSIICSDKTGTLTQNKMTVQKLYVDNRVLNSNELDLNNSLENDLLSMGLLCSDAVTTDGKEIGDPTEVALVNLGGLYNIDELDIRKDHPRLNELPFDSDRKLMSVVYNSNNKNIMVTKGAVDVLLNRTVNIETSKGIRKISKDDINKIENINKDFSKTGLRVLAFAYKNIDNADTLSLEDETDFTFLGLISMMDPPRVESAQAVEQCIKAGIKPIMITGDHKITAAAIAKQIGILKNEEEAVEGAFLDNFNDEELKDVVENYSVYARVSPEHKIRIVRAWQEKGNVVAMTGDGVNDAPALKQADIGVAMGITGSEVAKDASSMILTDDNFATIVKSVSNGRNIYTNIKNSIKFLLSGNTAGILSVLYASLLALPVPFAAVHLLFINLLTDSLPAIALGMEPHNNNVMKEKPRKMNASILSKDFIIEIFFEGLVIAACTMAAFHIGINAGGELLGSTMAFATLCLSRLVHGFNSKAKSHVLSKKALFSNKYLWGAFGLGFLLLNLVLLVSPLQSIFEVAPLSSVQLMTIYGLSFVPFVVIQGAKLIISKLPSKVEEPVEDEEPVKESIAS</sequence>
<evidence type="ECO:0000256" key="2">
    <source>
        <dbReference type="ARBA" id="ARBA00005675"/>
    </source>
</evidence>
<dbReference type="NCBIfam" id="TIGR01494">
    <property type="entry name" value="ATPase_P-type"/>
    <property type="match status" value="2"/>
</dbReference>
<feature type="transmembrane region" description="Helical" evidence="9">
    <location>
        <begin position="56"/>
        <end position="74"/>
    </location>
</feature>
<evidence type="ECO:0000256" key="5">
    <source>
        <dbReference type="ARBA" id="ARBA00022840"/>
    </source>
</evidence>
<evidence type="ECO:0000313" key="12">
    <source>
        <dbReference type="Proteomes" id="UP000184526"/>
    </source>
</evidence>
<dbReference type="SMART" id="SM00831">
    <property type="entry name" value="Cation_ATPase_N"/>
    <property type="match status" value="1"/>
</dbReference>
<gene>
    <name evidence="11" type="ORF">SAMN02745196_00847</name>
</gene>
<dbReference type="SFLD" id="SFLDF00027">
    <property type="entry name" value="p-type_atpase"/>
    <property type="match status" value="1"/>
</dbReference>
<keyword evidence="4" id="KW-0547">Nucleotide-binding</keyword>
<evidence type="ECO:0000256" key="7">
    <source>
        <dbReference type="ARBA" id="ARBA00022989"/>
    </source>
</evidence>
<dbReference type="InterPro" id="IPR001757">
    <property type="entry name" value="P_typ_ATPase"/>
</dbReference>
<dbReference type="SUPFAM" id="SSF56784">
    <property type="entry name" value="HAD-like"/>
    <property type="match status" value="1"/>
</dbReference>
<feature type="transmembrane region" description="Helical" evidence="9">
    <location>
        <begin position="771"/>
        <end position="788"/>
    </location>
</feature>
<dbReference type="InterPro" id="IPR023214">
    <property type="entry name" value="HAD_sf"/>
</dbReference>
<evidence type="ECO:0000313" key="11">
    <source>
        <dbReference type="EMBL" id="SHH58053.1"/>
    </source>
</evidence>
<keyword evidence="7 9" id="KW-1133">Transmembrane helix</keyword>
<keyword evidence="12" id="KW-1185">Reference proteome</keyword>
<dbReference type="Pfam" id="PF00690">
    <property type="entry name" value="Cation_ATPase_N"/>
    <property type="match status" value="1"/>
</dbReference>
<dbReference type="EMBL" id="FQXP01000003">
    <property type="protein sequence ID" value="SHH58053.1"/>
    <property type="molecule type" value="Genomic_DNA"/>
</dbReference>
<organism evidence="11 12">
    <name type="scientific">Clostridium collagenovorans DSM 3089</name>
    <dbReference type="NCBI Taxonomy" id="1121306"/>
    <lineage>
        <taxon>Bacteria</taxon>
        <taxon>Bacillati</taxon>
        <taxon>Bacillota</taxon>
        <taxon>Clostridia</taxon>
        <taxon>Eubacteriales</taxon>
        <taxon>Clostridiaceae</taxon>
        <taxon>Clostridium</taxon>
    </lineage>
</organism>
<dbReference type="PRINTS" id="PR00119">
    <property type="entry name" value="CATATPASE"/>
</dbReference>
<dbReference type="InterPro" id="IPR008250">
    <property type="entry name" value="ATPase_P-typ_transduc_dom_A_sf"/>
</dbReference>
<evidence type="ECO:0000256" key="6">
    <source>
        <dbReference type="ARBA" id="ARBA00022967"/>
    </source>
</evidence>
<feature type="transmembrane region" description="Helical" evidence="9">
    <location>
        <begin position="809"/>
        <end position="827"/>
    </location>
</feature>
<evidence type="ECO:0000256" key="9">
    <source>
        <dbReference type="SAM" id="Phobius"/>
    </source>
</evidence>
<feature type="transmembrane region" description="Helical" evidence="9">
    <location>
        <begin position="698"/>
        <end position="721"/>
    </location>
</feature>
<dbReference type="GO" id="GO:0016887">
    <property type="term" value="F:ATP hydrolysis activity"/>
    <property type="evidence" value="ECO:0007669"/>
    <property type="project" value="InterPro"/>
</dbReference>
<dbReference type="Gene3D" id="3.40.1110.10">
    <property type="entry name" value="Calcium-transporting ATPase, cytoplasmic domain N"/>
    <property type="match status" value="1"/>
</dbReference>
<dbReference type="RefSeq" id="WP_072830354.1">
    <property type="nucleotide sequence ID" value="NZ_FQXP01000003.1"/>
</dbReference>
<dbReference type="PRINTS" id="PR00120">
    <property type="entry name" value="HATPASE"/>
</dbReference>
<name>A0A1M5U5R8_9CLOT</name>
<dbReference type="OrthoDB" id="9760364at2"/>
<evidence type="ECO:0000259" key="10">
    <source>
        <dbReference type="SMART" id="SM00831"/>
    </source>
</evidence>
<dbReference type="SFLD" id="SFLDS00003">
    <property type="entry name" value="Haloacid_Dehalogenase"/>
    <property type="match status" value="1"/>
</dbReference>
<dbReference type="PROSITE" id="PS00154">
    <property type="entry name" value="ATPASE_E1_E2"/>
    <property type="match status" value="1"/>
</dbReference>
<feature type="transmembrane region" description="Helical" evidence="9">
    <location>
        <begin position="80"/>
        <end position="99"/>
    </location>
</feature>
<evidence type="ECO:0000256" key="3">
    <source>
        <dbReference type="ARBA" id="ARBA00022692"/>
    </source>
</evidence>
<dbReference type="InterPro" id="IPR023298">
    <property type="entry name" value="ATPase_P-typ_TM_dom_sf"/>
</dbReference>
<dbReference type="InterPro" id="IPR004014">
    <property type="entry name" value="ATPase_P-typ_cation-transptr_N"/>
</dbReference>
<feature type="transmembrane region" description="Helical" evidence="9">
    <location>
        <begin position="847"/>
        <end position="865"/>
    </location>
</feature>
<dbReference type="SUPFAM" id="SSF81660">
    <property type="entry name" value="Metal cation-transporting ATPase, ATP-binding domain N"/>
    <property type="match status" value="1"/>
</dbReference>
<dbReference type="InterPro" id="IPR059000">
    <property type="entry name" value="ATPase_P-type_domA"/>
</dbReference>
<dbReference type="InterPro" id="IPR044492">
    <property type="entry name" value="P_typ_ATPase_HD_dom"/>
</dbReference>
<comment type="similarity">
    <text evidence="2">Belongs to the cation transport ATPase (P-type) (TC 3.A.3) family. Type IIA subfamily.</text>
</comment>
<dbReference type="InterPro" id="IPR018303">
    <property type="entry name" value="ATPase_P-typ_P_site"/>
</dbReference>
<reference evidence="11 12" key="1">
    <citation type="submission" date="2016-11" db="EMBL/GenBank/DDBJ databases">
        <authorList>
            <person name="Jaros S."/>
            <person name="Januszkiewicz K."/>
            <person name="Wedrychowicz H."/>
        </authorList>
    </citation>
    <scope>NUCLEOTIDE SEQUENCE [LARGE SCALE GENOMIC DNA]</scope>
    <source>
        <strain evidence="11 12">DSM 3089</strain>
    </source>
</reference>
<keyword evidence="3 9" id="KW-0812">Transmembrane</keyword>
<accession>A0A1M5U5R8</accession>
<dbReference type="CDD" id="cd02089">
    <property type="entry name" value="P-type_ATPase_Ca_prok"/>
    <property type="match status" value="1"/>
</dbReference>
<dbReference type="SUPFAM" id="SSF81665">
    <property type="entry name" value="Calcium ATPase, transmembrane domain M"/>
    <property type="match status" value="1"/>
</dbReference>
<dbReference type="Gene3D" id="3.40.50.1000">
    <property type="entry name" value="HAD superfamily/HAD-like"/>
    <property type="match status" value="1"/>
</dbReference>